<dbReference type="AlphaFoldDB" id="A0A1V9X850"/>
<feature type="region of interest" description="Disordered" evidence="1">
    <location>
        <begin position="1"/>
        <end position="89"/>
    </location>
</feature>
<dbReference type="InParanoid" id="A0A1V9X850"/>
<name>A0A1V9X850_9ACAR</name>
<gene>
    <name evidence="2" type="ORF">BIW11_12231</name>
</gene>
<protein>
    <submittedName>
        <fullName evidence="2">Uncharacterized protein</fullName>
    </submittedName>
</protein>
<feature type="compositionally biased region" description="Basic residues" evidence="1">
    <location>
        <begin position="1"/>
        <end position="10"/>
    </location>
</feature>
<sequence length="192" mass="21424">MNSSSHRHAIDRKLDHGGHIVPILKPPAQLRERSNAPLSRDGVFFPAQKQHPPTAKPTGGSFITKRKQRKASAKPRTGSSSSQKPHLTEKTTAFPHEATHFYFSVTKTSTKSRPFTKTTAATYSHATISRFITESRTTPLYEATIFFANELATPPHEKVECPFFSIKNATLQLYGSTVFFPKITRVFHCGIT</sequence>
<dbReference type="Proteomes" id="UP000192247">
    <property type="component" value="Unassembled WGS sequence"/>
</dbReference>
<reference evidence="2 3" key="1">
    <citation type="journal article" date="2017" name="Gigascience">
        <title>Draft genome of the honey bee ectoparasitic mite, Tropilaelaps mercedesae, is shaped by the parasitic life history.</title>
        <authorList>
            <person name="Dong X."/>
            <person name="Armstrong S.D."/>
            <person name="Xia D."/>
            <person name="Makepeace B.L."/>
            <person name="Darby A.C."/>
            <person name="Kadowaki T."/>
        </authorList>
    </citation>
    <scope>NUCLEOTIDE SEQUENCE [LARGE SCALE GENOMIC DNA]</scope>
    <source>
        <strain evidence="2">Wuxi-XJTLU</strain>
    </source>
</reference>
<organism evidence="2 3">
    <name type="scientific">Tropilaelaps mercedesae</name>
    <dbReference type="NCBI Taxonomy" id="418985"/>
    <lineage>
        <taxon>Eukaryota</taxon>
        <taxon>Metazoa</taxon>
        <taxon>Ecdysozoa</taxon>
        <taxon>Arthropoda</taxon>
        <taxon>Chelicerata</taxon>
        <taxon>Arachnida</taxon>
        <taxon>Acari</taxon>
        <taxon>Parasitiformes</taxon>
        <taxon>Mesostigmata</taxon>
        <taxon>Gamasina</taxon>
        <taxon>Dermanyssoidea</taxon>
        <taxon>Laelapidae</taxon>
        <taxon>Tropilaelaps</taxon>
    </lineage>
</organism>
<keyword evidence="3" id="KW-1185">Reference proteome</keyword>
<comment type="caution">
    <text evidence="2">The sequence shown here is derived from an EMBL/GenBank/DDBJ whole genome shotgun (WGS) entry which is preliminary data.</text>
</comment>
<dbReference type="EMBL" id="MNPL01020949">
    <property type="protein sequence ID" value="OQR69472.1"/>
    <property type="molecule type" value="Genomic_DNA"/>
</dbReference>
<evidence type="ECO:0000313" key="3">
    <source>
        <dbReference type="Proteomes" id="UP000192247"/>
    </source>
</evidence>
<proteinExistence type="predicted"/>
<accession>A0A1V9X850</accession>
<evidence type="ECO:0000256" key="1">
    <source>
        <dbReference type="SAM" id="MobiDB-lite"/>
    </source>
</evidence>
<evidence type="ECO:0000313" key="2">
    <source>
        <dbReference type="EMBL" id="OQR69472.1"/>
    </source>
</evidence>
<feature type="compositionally biased region" description="Basic residues" evidence="1">
    <location>
        <begin position="64"/>
        <end position="73"/>
    </location>
</feature>